<name>A0A674MRW1_TAKRU</name>
<dbReference type="Pfam" id="PF15369">
    <property type="entry name" value="KIAA1328"/>
    <property type="match status" value="2"/>
</dbReference>
<dbReference type="InterPro" id="IPR032736">
    <property type="entry name" value="Hinderin"/>
</dbReference>
<organism evidence="3 4">
    <name type="scientific">Takifugu rubripes</name>
    <name type="common">Japanese pufferfish</name>
    <name type="synonym">Fugu rubripes</name>
    <dbReference type="NCBI Taxonomy" id="31033"/>
    <lineage>
        <taxon>Eukaryota</taxon>
        <taxon>Metazoa</taxon>
        <taxon>Chordata</taxon>
        <taxon>Craniata</taxon>
        <taxon>Vertebrata</taxon>
        <taxon>Euteleostomi</taxon>
        <taxon>Actinopterygii</taxon>
        <taxon>Neopterygii</taxon>
        <taxon>Teleostei</taxon>
        <taxon>Neoteleostei</taxon>
        <taxon>Acanthomorphata</taxon>
        <taxon>Eupercaria</taxon>
        <taxon>Tetraodontiformes</taxon>
        <taxon>Tetradontoidea</taxon>
        <taxon>Tetraodontidae</taxon>
        <taxon>Takifugu</taxon>
    </lineage>
</organism>
<keyword evidence="1" id="KW-0175">Coiled coil</keyword>
<dbReference type="PANTHER" id="PTHR28375:SF1">
    <property type="entry name" value="PROTEIN HINDERIN"/>
    <property type="match status" value="1"/>
</dbReference>
<protein>
    <submittedName>
        <fullName evidence="3">Zgc:162344</fullName>
    </submittedName>
</protein>
<dbReference type="GeneTree" id="ENSGT00940000166573"/>
<evidence type="ECO:0000313" key="3">
    <source>
        <dbReference type="Ensembl" id="ENSTRUP00000063881.1"/>
    </source>
</evidence>
<dbReference type="AlphaFoldDB" id="A0A674MRW1"/>
<reference evidence="3" key="3">
    <citation type="submission" date="2025-09" db="UniProtKB">
        <authorList>
            <consortium name="Ensembl"/>
        </authorList>
    </citation>
    <scope>IDENTIFICATION</scope>
</reference>
<reference evidence="3" key="2">
    <citation type="submission" date="2025-08" db="UniProtKB">
        <authorList>
            <consortium name="Ensembl"/>
        </authorList>
    </citation>
    <scope>IDENTIFICATION</scope>
</reference>
<feature type="coiled-coil region" evidence="1">
    <location>
        <begin position="59"/>
        <end position="111"/>
    </location>
</feature>
<feature type="coiled-coil region" evidence="1">
    <location>
        <begin position="264"/>
        <end position="312"/>
    </location>
</feature>
<gene>
    <name evidence="3" type="primary">kiaa1328</name>
</gene>
<accession>A0A674MRW1</accession>
<dbReference type="Proteomes" id="UP000005226">
    <property type="component" value="Chromosome 19"/>
</dbReference>
<dbReference type="PANTHER" id="PTHR28375">
    <property type="entry name" value="PROTEIN HINDERIN"/>
    <property type="match status" value="1"/>
</dbReference>
<reference evidence="3 4" key="1">
    <citation type="journal article" date="2011" name="Genome Biol. Evol.">
        <title>Integration of the genetic map and genome assembly of fugu facilitates insights into distinct features of genome evolution in teleosts and mammals.</title>
        <authorList>
            <person name="Kai W."/>
            <person name="Kikuchi K."/>
            <person name="Tohari S."/>
            <person name="Chew A.K."/>
            <person name="Tay A."/>
            <person name="Fujiwara A."/>
            <person name="Hosoya S."/>
            <person name="Suetake H."/>
            <person name="Naruse K."/>
            <person name="Brenner S."/>
            <person name="Suzuki Y."/>
            <person name="Venkatesh B."/>
        </authorList>
    </citation>
    <scope>NUCLEOTIDE SEQUENCE [LARGE SCALE GENOMIC DNA]</scope>
</reference>
<proteinExistence type="predicted"/>
<evidence type="ECO:0000313" key="4">
    <source>
        <dbReference type="Proteomes" id="UP000005226"/>
    </source>
</evidence>
<keyword evidence="4" id="KW-1185">Reference proteome</keyword>
<sequence length="356" mass="40628">PLVFIPGEKRTHRSVYTGLSCCVSSTTVVLSVFQVSSEPNRAKGIVSLKDLCPDDKRRIANLIEELAKVSEEKEVSVQRLKDEHQNFEQKIQQLEEQNVMIAQERESLQHQYRECQELLGLYQQYLSLQQVKLNQSIAHLSQDPAVSKVMMYRVDLLHSLIRYDYNTILKVTLRSRDTSQRCSLTTAVTDVAVEAVVTRLSSSGVRRDQAERAARMRSLAITDVKGKLVNHIRPTPSSILSKLHDGHGAGSEAQDALMMPVLGHKDWEEKRHQLLLQKMQLEVERERLQVRLVQQEERLNRQNQQLQQSRLHSHRCCGEKQGFLPSSGQFSSNFLEKHSQPEPALTADGTFDKTNL</sequence>
<evidence type="ECO:0000256" key="2">
    <source>
        <dbReference type="SAM" id="MobiDB-lite"/>
    </source>
</evidence>
<dbReference type="Ensembl" id="ENSTRUT00000089047.1">
    <property type="protein sequence ID" value="ENSTRUP00000063881.1"/>
    <property type="gene ID" value="ENSTRUG00000015476.3"/>
</dbReference>
<evidence type="ECO:0000256" key="1">
    <source>
        <dbReference type="SAM" id="Coils"/>
    </source>
</evidence>
<feature type="region of interest" description="Disordered" evidence="2">
    <location>
        <begin position="328"/>
        <end position="356"/>
    </location>
</feature>